<accession>A0ABD4T7V6</accession>
<dbReference type="EMBL" id="JTHE03000091">
    <property type="protein sequence ID" value="MCM1984340.1"/>
    <property type="molecule type" value="Genomic_DNA"/>
</dbReference>
<comment type="caution">
    <text evidence="1">The sequence shown here is derived from an EMBL/GenBank/DDBJ whole genome shotgun (WGS) entry which is preliminary data.</text>
</comment>
<keyword evidence="1" id="KW-0808">Transferase</keyword>
<sequence>MTRPVLYAAITNHGFGHATRSAAVLADLQRACPDLRLILVTTAPKWLLDSYLVNDYLYRPQRLDIGAVQQDSLTIDRAATLEALQALRSQQADLIATEVACIQEQGAILVYGDIPPLAARIAAAAGVPCWMSSNFGWDLIYQDWGKPFVEMVNWVREGFSLCDRLFRMPFHEPMSAFPNIEDIGLTGALPRYSRSELQAKVPRWIEGTPTVMLTFGGYGLSQVPYANVLKFPDWQFITFDSQAPTDLPNLIKVSGHQVRPVDLMPLCDRIISKPGYGTFAEALMQDLPIVTVPRTGFAEARYLVKGLQNHGHHLCLEPGEFETSTWDFLNRPLHPPQAPGPLDKTGNHTLVEAFMRLLGDRGAAPATSEWPH</sequence>
<dbReference type="InterPro" id="IPR053205">
    <property type="entry name" value="GHMP_kinase_L-arabinokinase"/>
</dbReference>
<gene>
    <name evidence="1" type="ORF">QQ91_0016075</name>
</gene>
<dbReference type="SUPFAM" id="SSF53756">
    <property type="entry name" value="UDP-Glycosyltransferase/glycogen phosphorylase"/>
    <property type="match status" value="1"/>
</dbReference>
<dbReference type="Proteomes" id="UP000031561">
    <property type="component" value="Unassembled WGS sequence"/>
</dbReference>
<reference evidence="1 2" key="1">
    <citation type="journal article" date="2015" name="Genome Announc.">
        <title>Draft Genome Sequence of Filamentous Marine Cyanobacterium Lyngbya confervoides Strain BDU141951.</title>
        <authorList>
            <person name="Chandrababunaidu M.M."/>
            <person name="Sen D."/>
            <person name="Tripathy S."/>
        </authorList>
    </citation>
    <scope>NUCLEOTIDE SEQUENCE [LARGE SCALE GENOMIC DNA]</scope>
    <source>
        <strain evidence="1 2">BDU141951</strain>
    </source>
</reference>
<keyword evidence="2" id="KW-1185">Reference proteome</keyword>
<dbReference type="PANTHER" id="PTHR38134">
    <property type="entry name" value="SLR1395 PROTEIN"/>
    <property type="match status" value="1"/>
</dbReference>
<protein>
    <submittedName>
        <fullName evidence="1">Glycosyl transferase</fullName>
    </submittedName>
</protein>
<proteinExistence type="predicted"/>
<organism evidence="1 2">
    <name type="scientific">Lyngbya confervoides BDU141951</name>
    <dbReference type="NCBI Taxonomy" id="1574623"/>
    <lineage>
        <taxon>Bacteria</taxon>
        <taxon>Bacillati</taxon>
        <taxon>Cyanobacteriota</taxon>
        <taxon>Cyanophyceae</taxon>
        <taxon>Oscillatoriophycideae</taxon>
        <taxon>Oscillatoriales</taxon>
        <taxon>Microcoleaceae</taxon>
        <taxon>Lyngbya</taxon>
    </lineage>
</organism>
<evidence type="ECO:0000313" key="2">
    <source>
        <dbReference type="Proteomes" id="UP000031561"/>
    </source>
</evidence>
<name>A0ABD4T7V6_9CYAN</name>
<dbReference type="AlphaFoldDB" id="A0ABD4T7V6"/>
<dbReference type="RefSeq" id="WP_166276168.1">
    <property type="nucleotide sequence ID" value="NZ_JTHE03000091.1"/>
</dbReference>
<dbReference type="Gene3D" id="3.40.50.2000">
    <property type="entry name" value="Glycogen Phosphorylase B"/>
    <property type="match status" value="1"/>
</dbReference>
<evidence type="ECO:0000313" key="1">
    <source>
        <dbReference type="EMBL" id="MCM1984340.1"/>
    </source>
</evidence>
<dbReference type="GO" id="GO:0016740">
    <property type="term" value="F:transferase activity"/>
    <property type="evidence" value="ECO:0007669"/>
    <property type="project" value="UniProtKB-KW"/>
</dbReference>
<dbReference type="PANTHER" id="PTHR38134:SF2">
    <property type="entry name" value="GALACTOKINASE"/>
    <property type="match status" value="1"/>
</dbReference>